<proteinExistence type="predicted"/>
<accession>A0A183TS27</accession>
<protein>
    <submittedName>
        <fullName evidence="1">Uncharacterized protein</fullName>
    </submittedName>
</protein>
<reference evidence="1" key="1">
    <citation type="submission" date="2016-06" db="UniProtKB">
        <authorList>
            <consortium name="WormBaseParasite"/>
        </authorList>
    </citation>
    <scope>IDENTIFICATION</scope>
</reference>
<sequence length="75" mass="7928">LCAVSPSCHRCRQPRRQLALLRQLESVPLRLGSPRSSSHLLTPCDAASTGVSLWRDLSSSSLAAEIVGGPGCSMP</sequence>
<dbReference type="AlphaFoldDB" id="A0A183TS27"/>
<dbReference type="WBParaSite" id="SSLN_0002000201-mRNA-1">
    <property type="protein sequence ID" value="SSLN_0002000201-mRNA-1"/>
    <property type="gene ID" value="SSLN_0002000201"/>
</dbReference>
<evidence type="ECO:0000313" key="1">
    <source>
        <dbReference type="WBParaSite" id="SSLN_0002000201-mRNA-1"/>
    </source>
</evidence>
<name>A0A183TS27_SCHSO</name>
<organism evidence="1">
    <name type="scientific">Schistocephalus solidus</name>
    <name type="common">Tapeworm</name>
    <dbReference type="NCBI Taxonomy" id="70667"/>
    <lineage>
        <taxon>Eukaryota</taxon>
        <taxon>Metazoa</taxon>
        <taxon>Spiralia</taxon>
        <taxon>Lophotrochozoa</taxon>
        <taxon>Platyhelminthes</taxon>
        <taxon>Cestoda</taxon>
        <taxon>Eucestoda</taxon>
        <taxon>Diphyllobothriidea</taxon>
        <taxon>Diphyllobothriidae</taxon>
        <taxon>Schistocephalus</taxon>
    </lineage>
</organism>